<evidence type="ECO:0000256" key="3">
    <source>
        <dbReference type="ARBA" id="ARBA00022603"/>
    </source>
</evidence>
<name>A0A644X7N1_9ZZZZ</name>
<dbReference type="HAMAP" id="MF_01057">
    <property type="entry name" value="tRNA_methyltr_TrmB"/>
    <property type="match status" value="1"/>
</dbReference>
<comment type="catalytic activity">
    <reaction evidence="1">
        <text>guanosine(46) in tRNA + S-adenosyl-L-methionine = N(7)-methylguanosine(46) in tRNA + S-adenosyl-L-homocysteine</text>
        <dbReference type="Rhea" id="RHEA:42708"/>
        <dbReference type="Rhea" id="RHEA-COMP:10188"/>
        <dbReference type="Rhea" id="RHEA-COMP:10189"/>
        <dbReference type="ChEBI" id="CHEBI:57856"/>
        <dbReference type="ChEBI" id="CHEBI:59789"/>
        <dbReference type="ChEBI" id="CHEBI:74269"/>
        <dbReference type="ChEBI" id="CHEBI:74480"/>
        <dbReference type="EC" id="2.1.1.33"/>
    </reaction>
</comment>
<sequence>MRPRKKPNLPKRMTAAGAVLVSEPFTMRGHWRELFMAPADAALHVELGPGKGGFICEIAKQNPDILYVGIEKVPDVLVMAMERALAEGVTNVRFIRGDAALIAEYFEPAEFSRLYINFCDPWHKNRQAKRRLTHRNFLRLYAPLLGIGGDIHFKTDNRPLFDFSLIEFEACEYGLTEVTFDLHAEDAPWNIVTEYERTFSAKGYKINRLVATVLSKTLDTPAQ</sequence>
<dbReference type="InterPro" id="IPR003358">
    <property type="entry name" value="tRNA_(Gua-N-7)_MeTrfase_Trmb"/>
</dbReference>
<evidence type="ECO:0000313" key="7">
    <source>
        <dbReference type="EMBL" id="MPM10154.1"/>
    </source>
</evidence>
<dbReference type="InterPro" id="IPR029063">
    <property type="entry name" value="SAM-dependent_MTases_sf"/>
</dbReference>
<dbReference type="SUPFAM" id="SSF53335">
    <property type="entry name" value="S-adenosyl-L-methionine-dependent methyltransferases"/>
    <property type="match status" value="1"/>
</dbReference>
<keyword evidence="6" id="KW-0819">tRNA processing</keyword>
<dbReference type="AlphaFoldDB" id="A0A644X7N1"/>
<gene>
    <name evidence="7" type="primary">trmB_16</name>
    <name evidence="7" type="ORF">SDC9_56479</name>
</gene>
<accession>A0A644X7N1</accession>
<dbReference type="EC" id="2.1.1.33" evidence="2"/>
<evidence type="ECO:0000256" key="1">
    <source>
        <dbReference type="ARBA" id="ARBA00000142"/>
    </source>
</evidence>
<evidence type="ECO:0000256" key="5">
    <source>
        <dbReference type="ARBA" id="ARBA00022691"/>
    </source>
</evidence>
<evidence type="ECO:0000256" key="2">
    <source>
        <dbReference type="ARBA" id="ARBA00011977"/>
    </source>
</evidence>
<protein>
    <recommendedName>
        <fullName evidence="2">tRNA (guanine(46)-N(7))-methyltransferase</fullName>
        <ecNumber evidence="2">2.1.1.33</ecNumber>
    </recommendedName>
</protein>
<keyword evidence="5" id="KW-0949">S-adenosyl-L-methionine</keyword>
<dbReference type="GO" id="GO:0008176">
    <property type="term" value="F:tRNA (guanine(46)-N7)-methyltransferase activity"/>
    <property type="evidence" value="ECO:0007669"/>
    <property type="project" value="UniProtKB-EC"/>
</dbReference>
<dbReference type="Pfam" id="PF02390">
    <property type="entry name" value="Methyltransf_4"/>
    <property type="match status" value="1"/>
</dbReference>
<dbReference type="InterPro" id="IPR055361">
    <property type="entry name" value="tRNA_methyltr_TrmB_bact"/>
</dbReference>
<keyword evidence="3 7" id="KW-0489">Methyltransferase</keyword>
<evidence type="ECO:0000256" key="4">
    <source>
        <dbReference type="ARBA" id="ARBA00022679"/>
    </source>
</evidence>
<dbReference type="CDD" id="cd02440">
    <property type="entry name" value="AdoMet_MTases"/>
    <property type="match status" value="1"/>
</dbReference>
<reference evidence="7" key="1">
    <citation type="submission" date="2019-08" db="EMBL/GenBank/DDBJ databases">
        <authorList>
            <person name="Kucharzyk K."/>
            <person name="Murdoch R.W."/>
            <person name="Higgins S."/>
            <person name="Loffler F."/>
        </authorList>
    </citation>
    <scope>NUCLEOTIDE SEQUENCE</scope>
</reference>
<dbReference type="PROSITE" id="PS51625">
    <property type="entry name" value="SAM_MT_TRMB"/>
    <property type="match status" value="1"/>
</dbReference>
<dbReference type="NCBIfam" id="NF001080">
    <property type="entry name" value="PRK00121.2-2"/>
    <property type="match status" value="1"/>
</dbReference>
<organism evidence="7">
    <name type="scientific">bioreactor metagenome</name>
    <dbReference type="NCBI Taxonomy" id="1076179"/>
    <lineage>
        <taxon>unclassified sequences</taxon>
        <taxon>metagenomes</taxon>
        <taxon>ecological metagenomes</taxon>
    </lineage>
</organism>
<dbReference type="NCBIfam" id="TIGR00091">
    <property type="entry name" value="tRNA (guanosine(46)-N7)-methyltransferase TrmB"/>
    <property type="match status" value="1"/>
</dbReference>
<dbReference type="PANTHER" id="PTHR23417:SF14">
    <property type="entry name" value="PENTACOTRIPEPTIDE-REPEAT REGION OF PRORP DOMAIN-CONTAINING PROTEIN"/>
    <property type="match status" value="1"/>
</dbReference>
<dbReference type="PANTHER" id="PTHR23417">
    <property type="entry name" value="3-DEOXY-D-MANNO-OCTULOSONIC-ACID TRANSFERASE/TRNA GUANINE-N 7 - -METHYLTRANSFERASE"/>
    <property type="match status" value="1"/>
</dbReference>
<evidence type="ECO:0000256" key="6">
    <source>
        <dbReference type="ARBA" id="ARBA00022694"/>
    </source>
</evidence>
<dbReference type="EMBL" id="VSSQ01001657">
    <property type="protein sequence ID" value="MPM10154.1"/>
    <property type="molecule type" value="Genomic_DNA"/>
</dbReference>
<dbReference type="GO" id="GO:0043527">
    <property type="term" value="C:tRNA methyltransferase complex"/>
    <property type="evidence" value="ECO:0007669"/>
    <property type="project" value="TreeGrafter"/>
</dbReference>
<proteinExistence type="inferred from homology"/>
<keyword evidence="4 7" id="KW-0808">Transferase</keyword>
<dbReference type="Gene3D" id="3.40.50.150">
    <property type="entry name" value="Vaccinia Virus protein VP39"/>
    <property type="match status" value="1"/>
</dbReference>
<comment type="caution">
    <text evidence="7">The sequence shown here is derived from an EMBL/GenBank/DDBJ whole genome shotgun (WGS) entry which is preliminary data.</text>
</comment>